<proteinExistence type="predicted"/>
<accession>A0A452I3S6</accession>
<keyword evidence="2" id="KW-1185">Reference proteome</keyword>
<organism evidence="1 2">
    <name type="scientific">Gopherus agassizii</name>
    <name type="common">Agassiz's desert tortoise</name>
    <dbReference type="NCBI Taxonomy" id="38772"/>
    <lineage>
        <taxon>Eukaryota</taxon>
        <taxon>Metazoa</taxon>
        <taxon>Chordata</taxon>
        <taxon>Craniata</taxon>
        <taxon>Vertebrata</taxon>
        <taxon>Euteleostomi</taxon>
        <taxon>Archelosauria</taxon>
        <taxon>Testudinata</taxon>
        <taxon>Testudines</taxon>
        <taxon>Cryptodira</taxon>
        <taxon>Durocryptodira</taxon>
        <taxon>Testudinoidea</taxon>
        <taxon>Testudinidae</taxon>
        <taxon>Gopherus</taxon>
    </lineage>
</organism>
<name>A0A452I3S6_9SAUR</name>
<protein>
    <submittedName>
        <fullName evidence="1">Uncharacterized protein</fullName>
    </submittedName>
</protein>
<dbReference type="Proteomes" id="UP000291020">
    <property type="component" value="Unassembled WGS sequence"/>
</dbReference>
<reference evidence="1" key="3">
    <citation type="submission" date="2025-09" db="UniProtKB">
        <authorList>
            <consortium name="Ensembl"/>
        </authorList>
    </citation>
    <scope>IDENTIFICATION</scope>
</reference>
<dbReference type="AlphaFoldDB" id="A0A452I3S6"/>
<reference evidence="2" key="1">
    <citation type="journal article" date="2017" name="PLoS ONE">
        <title>The Agassiz's desert tortoise genome provides a resource for the conservation of a threatened species.</title>
        <authorList>
            <person name="Tollis M."/>
            <person name="DeNardo D.F."/>
            <person name="Cornelius J.A."/>
            <person name="Dolby G.A."/>
            <person name="Edwards T."/>
            <person name="Henen B.T."/>
            <person name="Karl A.E."/>
            <person name="Murphy R.W."/>
            <person name="Kusumi K."/>
        </authorList>
    </citation>
    <scope>NUCLEOTIDE SEQUENCE [LARGE SCALE GENOMIC DNA]</scope>
</reference>
<reference evidence="1" key="2">
    <citation type="submission" date="2025-08" db="UniProtKB">
        <authorList>
            <consortium name="Ensembl"/>
        </authorList>
    </citation>
    <scope>IDENTIFICATION</scope>
</reference>
<evidence type="ECO:0000313" key="1">
    <source>
        <dbReference type="Ensembl" id="ENSGAGP00000022173.1"/>
    </source>
</evidence>
<dbReference type="Ensembl" id="ENSGAGT00000025274.1">
    <property type="protein sequence ID" value="ENSGAGP00000022173.1"/>
    <property type="gene ID" value="ENSGAGG00000016291.1"/>
</dbReference>
<sequence>MGVGGLGLAVQLVQQHQLGAFPAVRPRLRLDAEVAVARELEALDGVGAHVRVQGDLQRQAGAGRGALGHLERDVRLGEARRVVVDVPHLQLHVHQPVLLLPEAHHVESQDALEGLAAQPLPVDPFLADAQLPVALPHLDQRAVAELLHQPETAEGSVPRARLQIVPQHPNDCTGGVFLVRVVPDHLSQASCNQETQQQRA</sequence>
<evidence type="ECO:0000313" key="2">
    <source>
        <dbReference type="Proteomes" id="UP000291020"/>
    </source>
</evidence>